<comment type="caution">
    <text evidence="1">The sequence shown here is derived from an EMBL/GenBank/DDBJ whole genome shotgun (WGS) entry which is preliminary data.</text>
</comment>
<accession>A0A4Y9NXY1</accession>
<dbReference type="AlphaFoldDB" id="A0A4Y9NXY1"/>
<dbReference type="Proteomes" id="UP000297700">
    <property type="component" value="Unassembled WGS sequence"/>
</dbReference>
<gene>
    <name evidence="1" type="ORF">E4K64_25550</name>
</gene>
<dbReference type="EMBL" id="SPQS01000016">
    <property type="protein sequence ID" value="TFV71696.1"/>
    <property type="molecule type" value="Genomic_DNA"/>
</dbReference>
<reference evidence="1 2" key="1">
    <citation type="submission" date="2019-03" db="EMBL/GenBank/DDBJ databases">
        <title>Bradyrhizobium strains diversity.</title>
        <authorList>
            <person name="Urquiaga M.C.O."/>
            <person name="Hungria M."/>
            <person name="Delamuta J.R.M."/>
            <person name="Klepa M.S."/>
        </authorList>
    </citation>
    <scope>NUCLEOTIDE SEQUENCE [LARGE SCALE GENOMIC DNA]</scope>
    <source>
        <strain evidence="1 2">CNPSo 3426</strain>
    </source>
</reference>
<name>A0A4Y9NXY1_9BRAD</name>
<evidence type="ECO:0000313" key="1">
    <source>
        <dbReference type="EMBL" id="TFV71696.1"/>
    </source>
</evidence>
<organism evidence="1 2">
    <name type="scientific">Bradyrhizobium frederickii</name>
    <dbReference type="NCBI Taxonomy" id="2560054"/>
    <lineage>
        <taxon>Bacteria</taxon>
        <taxon>Pseudomonadati</taxon>
        <taxon>Pseudomonadota</taxon>
        <taxon>Alphaproteobacteria</taxon>
        <taxon>Hyphomicrobiales</taxon>
        <taxon>Nitrobacteraceae</taxon>
        <taxon>Bradyrhizobium</taxon>
    </lineage>
</organism>
<dbReference type="RefSeq" id="WP_135165975.1">
    <property type="nucleotide sequence ID" value="NZ_SPQS01000016.1"/>
</dbReference>
<evidence type="ECO:0000313" key="2">
    <source>
        <dbReference type="Proteomes" id="UP000297700"/>
    </source>
</evidence>
<proteinExistence type="predicted"/>
<protein>
    <submittedName>
        <fullName evidence="1">Uncharacterized protein</fullName>
    </submittedName>
</protein>
<sequence length="214" mass="23516">MRATNQIPASNIAPVNFATITSNGLTALIARLNAAVAEVEKWAPIEERLGEQFRKSAEKPKVKGGTTPASTLIRDGKPELEMPASDWFFHTRESIMEGHAKALKAAESAEARAAVNERYAALLADWDAQEAAYNSKRPRGLVHAKRMLSKAHRAWSVAEMDIVNYRPQSIAEVAEWLAYAGRNEMRGVFFTPTEGDLKQMMTIAAAVLAEHGLN</sequence>